<evidence type="ECO:0000313" key="3">
    <source>
        <dbReference type="Proteomes" id="UP000664132"/>
    </source>
</evidence>
<feature type="region of interest" description="Disordered" evidence="1">
    <location>
        <begin position="763"/>
        <end position="786"/>
    </location>
</feature>
<sequence>MSSKRKTSSDFDQREAPQKSEEDDMENEDLSKLPAHVRSVRDGLLDFDRSMGLQAAMLIVEEKDEDTIPLSAYKLDGVGKLERARESELLKVHIVWQHTHNTSMRKTTENSNWRAVTTLDPPKPPITIPTSCLHFGFSVQESNQQAGMGFRNDSSFDSYTTEQLAKLTGQGLRCELHVPSSVHEVKAQTTSKEPQHQSICFPWGVFTAYGVSKPSDARDVSFASSTSEISAAVSAALSMFETLAKFADDKHGGQHIPPVIAIASVGANTTVWLAYCDLVDDKIRDHKMISIWEGTITKIWDAIQFCRIIDNLSFWALHCLKPKVTQYLSQWRLRYCPNVPNIYSLLEMDTRTAEIVHQIQDRLSSLGLSPNEDLPALVRQAVVLQEVMRSSTKEAKADSRSKEDMEPPAVPTSSPSPPGDSTLKIPRSSSAGSQQGNNPKINLKEKETLEQDSDSLVGKGEKGVAKPSKPQIAHIPQVISPPRHRTSSPVGPDKGKECIYESSTVLEDTKGEHSSIFLLSRNDDGLISSPATSTNVLSDKKQTSSFQSPNVLEADGRSNNKVSFSNPHQNKTSSAEEGQASLPKPPKEPEDVTLNLVQRALRSMASRVENGHILSLAEQKRRKSKLRLKVGKPSNISKPSDSLPRNDLSKENSSNQTPSSPGPFVSETFSLSFQPMPWLDLDMAGLGIETRHRHGPYPTLGIGILEYDVYRGKTDLLSVLLRRMHVAQQPVVTESRPPPRAPASPLKVKIPWKDKYIMVRLPPVGPTSSRIKKRSYSSEQGQRWKV</sequence>
<feature type="compositionally biased region" description="Polar residues" evidence="1">
    <location>
        <begin position="777"/>
        <end position="786"/>
    </location>
</feature>
<dbReference type="OrthoDB" id="5081713at2759"/>
<evidence type="ECO:0000256" key="1">
    <source>
        <dbReference type="SAM" id="MobiDB-lite"/>
    </source>
</evidence>
<feature type="compositionally biased region" description="Basic residues" evidence="1">
    <location>
        <begin position="620"/>
        <end position="630"/>
    </location>
</feature>
<feature type="compositionally biased region" description="Basic and acidic residues" evidence="1">
    <location>
        <begin position="391"/>
        <end position="405"/>
    </location>
</feature>
<dbReference type="EMBL" id="JAFJYH010000009">
    <property type="protein sequence ID" value="KAG4425545.1"/>
    <property type="molecule type" value="Genomic_DNA"/>
</dbReference>
<feature type="compositionally biased region" description="Polar residues" evidence="1">
    <location>
        <begin position="529"/>
        <end position="550"/>
    </location>
</feature>
<feature type="region of interest" description="Disordered" evidence="1">
    <location>
        <begin position="389"/>
        <end position="496"/>
    </location>
</feature>
<feature type="compositionally biased region" description="Pro residues" evidence="1">
    <location>
        <begin position="408"/>
        <end position="418"/>
    </location>
</feature>
<gene>
    <name evidence="2" type="ORF">IFR04_001242</name>
</gene>
<dbReference type="AlphaFoldDB" id="A0A8H7WIM9"/>
<evidence type="ECO:0000313" key="2">
    <source>
        <dbReference type="EMBL" id="KAG4425545.1"/>
    </source>
</evidence>
<accession>A0A8H7WIM9</accession>
<feature type="compositionally biased region" description="Basic and acidic residues" evidence="1">
    <location>
        <begin position="7"/>
        <end position="20"/>
    </location>
</feature>
<proteinExistence type="predicted"/>
<feature type="compositionally biased region" description="Polar residues" evidence="1">
    <location>
        <begin position="557"/>
        <end position="576"/>
    </location>
</feature>
<feature type="region of interest" description="Disordered" evidence="1">
    <location>
        <begin position="1"/>
        <end position="34"/>
    </location>
</feature>
<feature type="region of interest" description="Disordered" evidence="1">
    <location>
        <begin position="522"/>
        <end position="590"/>
    </location>
</feature>
<protein>
    <submittedName>
        <fullName evidence="2">Uncharacterized protein</fullName>
    </submittedName>
</protein>
<feature type="region of interest" description="Disordered" evidence="1">
    <location>
        <begin position="620"/>
        <end position="666"/>
    </location>
</feature>
<keyword evidence="3" id="KW-1185">Reference proteome</keyword>
<reference evidence="2" key="1">
    <citation type="submission" date="2021-02" db="EMBL/GenBank/DDBJ databases">
        <title>Genome sequence Cadophora malorum strain M34.</title>
        <authorList>
            <person name="Stefanovic E."/>
            <person name="Vu D."/>
            <person name="Scully C."/>
            <person name="Dijksterhuis J."/>
            <person name="Roader J."/>
            <person name="Houbraken J."/>
        </authorList>
    </citation>
    <scope>NUCLEOTIDE SEQUENCE</scope>
    <source>
        <strain evidence="2">M34</strain>
    </source>
</reference>
<comment type="caution">
    <text evidence="2">The sequence shown here is derived from an EMBL/GenBank/DDBJ whole genome shotgun (WGS) entry which is preliminary data.</text>
</comment>
<organism evidence="2 3">
    <name type="scientific">Cadophora malorum</name>
    <dbReference type="NCBI Taxonomy" id="108018"/>
    <lineage>
        <taxon>Eukaryota</taxon>
        <taxon>Fungi</taxon>
        <taxon>Dikarya</taxon>
        <taxon>Ascomycota</taxon>
        <taxon>Pezizomycotina</taxon>
        <taxon>Leotiomycetes</taxon>
        <taxon>Helotiales</taxon>
        <taxon>Ploettnerulaceae</taxon>
        <taxon>Cadophora</taxon>
    </lineage>
</organism>
<name>A0A8H7WIM9_9HELO</name>
<feature type="compositionally biased region" description="Polar residues" evidence="1">
    <location>
        <begin position="427"/>
        <end position="440"/>
    </location>
</feature>
<dbReference type="Proteomes" id="UP000664132">
    <property type="component" value="Unassembled WGS sequence"/>
</dbReference>